<protein>
    <submittedName>
        <fullName evidence="6">Uncharacterized protein</fullName>
    </submittedName>
</protein>
<keyword evidence="4 5" id="KW-0472">Membrane</keyword>
<evidence type="ECO:0000256" key="5">
    <source>
        <dbReference type="SAM" id="Phobius"/>
    </source>
</evidence>
<evidence type="ECO:0000256" key="3">
    <source>
        <dbReference type="ARBA" id="ARBA00022989"/>
    </source>
</evidence>
<dbReference type="InterPro" id="IPR001129">
    <property type="entry name" value="Membr-assoc_MAPEG"/>
</dbReference>
<name>A0ABR0EHB9_ZASCE</name>
<comment type="subcellular location">
    <subcellularLocation>
        <location evidence="1">Membrane</location>
    </subcellularLocation>
</comment>
<dbReference type="PANTHER" id="PTHR35814">
    <property type="match status" value="1"/>
</dbReference>
<evidence type="ECO:0000256" key="1">
    <source>
        <dbReference type="ARBA" id="ARBA00004370"/>
    </source>
</evidence>
<evidence type="ECO:0000313" key="6">
    <source>
        <dbReference type="EMBL" id="KAK4500877.1"/>
    </source>
</evidence>
<sequence>MSAPTTLGLPLPITATFALPLSLYYLLLQTRVVRHRLATRTIIAHQITSSPSDPLLAAVRAQTNFAENVPLALILAGVVESNGGSKRVLAYALGALVALRVAHADFGIMREGYLGWGRPMGYFGTQVVVAWLAGWAGWLSLGYWGL</sequence>
<evidence type="ECO:0000313" key="7">
    <source>
        <dbReference type="Proteomes" id="UP001305779"/>
    </source>
</evidence>
<reference evidence="6 7" key="1">
    <citation type="journal article" date="2023" name="G3 (Bethesda)">
        <title>A chromosome-level genome assembly of Zasmidium syzygii isolated from banana leaves.</title>
        <authorList>
            <person name="van Westerhoven A.C."/>
            <person name="Mehrabi R."/>
            <person name="Talebi R."/>
            <person name="Steentjes M.B.F."/>
            <person name="Corcolon B."/>
            <person name="Chong P.A."/>
            <person name="Kema G.H.J."/>
            <person name="Seidl M.F."/>
        </authorList>
    </citation>
    <scope>NUCLEOTIDE SEQUENCE [LARGE SCALE GENOMIC DNA]</scope>
    <source>
        <strain evidence="6 7">P124</strain>
    </source>
</reference>
<keyword evidence="7" id="KW-1185">Reference proteome</keyword>
<proteinExistence type="predicted"/>
<feature type="transmembrane region" description="Helical" evidence="5">
    <location>
        <begin position="121"/>
        <end position="144"/>
    </location>
</feature>
<evidence type="ECO:0000256" key="2">
    <source>
        <dbReference type="ARBA" id="ARBA00022692"/>
    </source>
</evidence>
<dbReference type="SUPFAM" id="SSF161084">
    <property type="entry name" value="MAPEG domain-like"/>
    <property type="match status" value="1"/>
</dbReference>
<keyword evidence="2 5" id="KW-0812">Transmembrane</keyword>
<dbReference type="EMBL" id="JAXOVC010000006">
    <property type="protein sequence ID" value="KAK4500877.1"/>
    <property type="molecule type" value="Genomic_DNA"/>
</dbReference>
<comment type="caution">
    <text evidence="6">The sequence shown here is derived from an EMBL/GenBank/DDBJ whole genome shotgun (WGS) entry which is preliminary data.</text>
</comment>
<gene>
    <name evidence="6" type="ORF">PRZ48_009069</name>
</gene>
<organism evidence="6 7">
    <name type="scientific">Zasmidium cellare</name>
    <name type="common">Wine cellar mold</name>
    <name type="synonym">Racodium cellare</name>
    <dbReference type="NCBI Taxonomy" id="395010"/>
    <lineage>
        <taxon>Eukaryota</taxon>
        <taxon>Fungi</taxon>
        <taxon>Dikarya</taxon>
        <taxon>Ascomycota</taxon>
        <taxon>Pezizomycotina</taxon>
        <taxon>Dothideomycetes</taxon>
        <taxon>Dothideomycetidae</taxon>
        <taxon>Mycosphaerellales</taxon>
        <taxon>Mycosphaerellaceae</taxon>
        <taxon>Zasmidium</taxon>
    </lineage>
</organism>
<dbReference type="Pfam" id="PF01124">
    <property type="entry name" value="MAPEG"/>
    <property type="match status" value="1"/>
</dbReference>
<accession>A0ABR0EHB9</accession>
<dbReference type="Proteomes" id="UP001305779">
    <property type="component" value="Unassembled WGS sequence"/>
</dbReference>
<keyword evidence="3 5" id="KW-1133">Transmembrane helix</keyword>
<dbReference type="InterPro" id="IPR023352">
    <property type="entry name" value="MAPEG-like_dom_sf"/>
</dbReference>
<dbReference type="Gene3D" id="1.20.120.550">
    <property type="entry name" value="Membrane associated eicosanoid/glutathione metabolism-like domain"/>
    <property type="match status" value="1"/>
</dbReference>
<feature type="transmembrane region" description="Helical" evidence="5">
    <location>
        <begin position="88"/>
        <end position="109"/>
    </location>
</feature>
<evidence type="ECO:0000256" key="4">
    <source>
        <dbReference type="ARBA" id="ARBA00023136"/>
    </source>
</evidence>
<dbReference type="PANTHER" id="PTHR35814:SF1">
    <property type="entry name" value="GLUTATHIONE S-TRANSFERASE-RELATED"/>
    <property type="match status" value="1"/>
</dbReference>
<feature type="transmembrane region" description="Helical" evidence="5">
    <location>
        <begin position="6"/>
        <end position="27"/>
    </location>
</feature>